<dbReference type="GO" id="GO:0016298">
    <property type="term" value="F:lipase activity"/>
    <property type="evidence" value="ECO:0007669"/>
    <property type="project" value="InterPro"/>
</dbReference>
<name>A0A7R8UG51_HERIL</name>
<evidence type="ECO:0000256" key="3">
    <source>
        <dbReference type="ARBA" id="ARBA00022525"/>
    </source>
</evidence>
<dbReference type="InterPro" id="IPR000734">
    <property type="entry name" value="TAG_lipase"/>
</dbReference>
<dbReference type="InParanoid" id="A0A7R8UG51"/>
<keyword evidence="5" id="KW-0732">Signal</keyword>
<feature type="signal peptide" evidence="5">
    <location>
        <begin position="1"/>
        <end position="19"/>
    </location>
</feature>
<sequence>MKFIGILLLAAGIQAQVLAELEAIQGITRDIPAFDEDPKSLAREKRAFLGLLDPPTLALFSTETDRTKYKFKDAVKILKDRNFDNQKKTVIYIHGFLEGLFAESVKAVVKTYIDRKDHNVIILDWHTQASPEYFLNAVQNVYKVGADLGTVLVDMIKGGLSLERLHIVGHSLGGQMSGVVGRTVQKVSGGKIILPRISALDPAYPGFYGIPGAEHLTASDGEYVDVLHTDSGFYGAPVPTGTVDFWPNGGLFPQPGCILVVNVCSHQRSWWYWNESLLKNSTNYFNSVTAKNWPDFKLGNVGEFNPDIVMGYGVLDNLNGNYYLQTNGASPFARGRTGIKYD</sequence>
<evidence type="ECO:0000313" key="8">
    <source>
        <dbReference type="Proteomes" id="UP000594454"/>
    </source>
</evidence>
<dbReference type="SUPFAM" id="SSF53474">
    <property type="entry name" value="alpha/beta-Hydrolases"/>
    <property type="match status" value="1"/>
</dbReference>
<reference evidence="7 8" key="1">
    <citation type="submission" date="2020-11" db="EMBL/GenBank/DDBJ databases">
        <authorList>
            <person name="Wallbank WR R."/>
            <person name="Pardo Diaz C."/>
            <person name="Kozak K."/>
            <person name="Martin S."/>
            <person name="Jiggins C."/>
            <person name="Moest M."/>
            <person name="Warren A I."/>
            <person name="Generalovic N T."/>
            <person name="Byers J.R.P. K."/>
            <person name="Montejo-Kovacevich G."/>
            <person name="Yen C E."/>
        </authorList>
    </citation>
    <scope>NUCLEOTIDE SEQUENCE [LARGE SCALE GENOMIC DNA]</scope>
</reference>
<dbReference type="GO" id="GO:0005615">
    <property type="term" value="C:extracellular space"/>
    <property type="evidence" value="ECO:0007669"/>
    <property type="project" value="TreeGrafter"/>
</dbReference>
<dbReference type="PANTHER" id="PTHR11610">
    <property type="entry name" value="LIPASE"/>
    <property type="match status" value="1"/>
</dbReference>
<dbReference type="PANTHER" id="PTHR11610:SF37">
    <property type="entry name" value="GH01208P"/>
    <property type="match status" value="1"/>
</dbReference>
<dbReference type="OrthoDB" id="199913at2759"/>
<dbReference type="InterPro" id="IPR013818">
    <property type="entry name" value="Lipase"/>
</dbReference>
<evidence type="ECO:0000256" key="4">
    <source>
        <dbReference type="RuleBase" id="RU004262"/>
    </source>
</evidence>
<evidence type="ECO:0000259" key="6">
    <source>
        <dbReference type="Pfam" id="PF00151"/>
    </source>
</evidence>
<dbReference type="Proteomes" id="UP000594454">
    <property type="component" value="Chromosome 1"/>
</dbReference>
<comment type="subcellular location">
    <subcellularLocation>
        <location evidence="1">Secreted</location>
    </subcellularLocation>
</comment>
<dbReference type="Pfam" id="PF00151">
    <property type="entry name" value="Lipase"/>
    <property type="match status" value="1"/>
</dbReference>
<dbReference type="Gene3D" id="3.40.50.1820">
    <property type="entry name" value="alpha/beta hydrolase"/>
    <property type="match status" value="1"/>
</dbReference>
<dbReference type="InterPro" id="IPR029058">
    <property type="entry name" value="AB_hydrolase_fold"/>
</dbReference>
<dbReference type="EMBL" id="LR899009">
    <property type="protein sequence ID" value="CAD7079402.1"/>
    <property type="molecule type" value="Genomic_DNA"/>
</dbReference>
<evidence type="ECO:0000256" key="1">
    <source>
        <dbReference type="ARBA" id="ARBA00004613"/>
    </source>
</evidence>
<dbReference type="AlphaFoldDB" id="A0A7R8UG51"/>
<proteinExistence type="inferred from homology"/>
<evidence type="ECO:0000256" key="5">
    <source>
        <dbReference type="SAM" id="SignalP"/>
    </source>
</evidence>
<comment type="similarity">
    <text evidence="2 4">Belongs to the AB hydrolase superfamily. Lipase family.</text>
</comment>
<dbReference type="GO" id="GO:0016042">
    <property type="term" value="P:lipid catabolic process"/>
    <property type="evidence" value="ECO:0007669"/>
    <property type="project" value="TreeGrafter"/>
</dbReference>
<evidence type="ECO:0000256" key="2">
    <source>
        <dbReference type="ARBA" id="ARBA00010701"/>
    </source>
</evidence>
<dbReference type="GO" id="GO:0017171">
    <property type="term" value="F:serine hydrolase activity"/>
    <property type="evidence" value="ECO:0007669"/>
    <property type="project" value="TreeGrafter"/>
</dbReference>
<keyword evidence="8" id="KW-1185">Reference proteome</keyword>
<keyword evidence="3" id="KW-0964">Secreted</keyword>
<feature type="chain" id="PRO_5031309193" description="Lipase domain-containing protein" evidence="5">
    <location>
        <begin position="20"/>
        <end position="342"/>
    </location>
</feature>
<evidence type="ECO:0000313" key="7">
    <source>
        <dbReference type="EMBL" id="CAD7079402.1"/>
    </source>
</evidence>
<protein>
    <recommendedName>
        <fullName evidence="6">Lipase domain-containing protein</fullName>
    </recommendedName>
</protein>
<organism evidence="7 8">
    <name type="scientific">Hermetia illucens</name>
    <name type="common">Black soldier fly</name>
    <dbReference type="NCBI Taxonomy" id="343691"/>
    <lineage>
        <taxon>Eukaryota</taxon>
        <taxon>Metazoa</taxon>
        <taxon>Ecdysozoa</taxon>
        <taxon>Arthropoda</taxon>
        <taxon>Hexapoda</taxon>
        <taxon>Insecta</taxon>
        <taxon>Pterygota</taxon>
        <taxon>Neoptera</taxon>
        <taxon>Endopterygota</taxon>
        <taxon>Diptera</taxon>
        <taxon>Brachycera</taxon>
        <taxon>Stratiomyomorpha</taxon>
        <taxon>Stratiomyidae</taxon>
        <taxon>Hermetiinae</taxon>
        <taxon>Hermetia</taxon>
    </lineage>
</organism>
<gene>
    <name evidence="7" type="ORF">HERILL_LOCUS2620</name>
</gene>
<dbReference type="PRINTS" id="PR00821">
    <property type="entry name" value="TAGLIPASE"/>
</dbReference>
<feature type="domain" description="Lipase" evidence="6">
    <location>
        <begin position="57"/>
        <end position="332"/>
    </location>
</feature>
<accession>A0A7R8UG51</accession>